<comment type="caution">
    <text evidence="1">The sequence shown here is derived from an EMBL/GenBank/DDBJ whole genome shotgun (WGS) entry which is preliminary data.</text>
</comment>
<dbReference type="EMBL" id="QGKV02000649">
    <property type="protein sequence ID" value="KAF3582490.1"/>
    <property type="molecule type" value="Genomic_DNA"/>
</dbReference>
<keyword evidence="2" id="KW-1185">Reference proteome</keyword>
<evidence type="ECO:0000313" key="1">
    <source>
        <dbReference type="EMBL" id="KAF3582490.1"/>
    </source>
</evidence>
<protein>
    <submittedName>
        <fullName evidence="1">Uncharacterized protein</fullName>
    </submittedName>
</protein>
<proteinExistence type="predicted"/>
<evidence type="ECO:0000313" key="2">
    <source>
        <dbReference type="Proteomes" id="UP000266723"/>
    </source>
</evidence>
<organism evidence="1 2">
    <name type="scientific">Brassica cretica</name>
    <name type="common">Mustard</name>
    <dbReference type="NCBI Taxonomy" id="69181"/>
    <lineage>
        <taxon>Eukaryota</taxon>
        <taxon>Viridiplantae</taxon>
        <taxon>Streptophyta</taxon>
        <taxon>Embryophyta</taxon>
        <taxon>Tracheophyta</taxon>
        <taxon>Spermatophyta</taxon>
        <taxon>Magnoliopsida</taxon>
        <taxon>eudicotyledons</taxon>
        <taxon>Gunneridae</taxon>
        <taxon>Pentapetalae</taxon>
        <taxon>rosids</taxon>
        <taxon>malvids</taxon>
        <taxon>Brassicales</taxon>
        <taxon>Brassicaceae</taxon>
        <taxon>Brassiceae</taxon>
        <taxon>Brassica</taxon>
    </lineage>
</organism>
<accession>A0ABQ7DYI6</accession>
<gene>
    <name evidence="1" type="ORF">DY000_02033424</name>
</gene>
<reference evidence="1 2" key="1">
    <citation type="journal article" date="2020" name="BMC Genomics">
        <title>Intraspecific diversification of the crop wild relative Brassica cretica Lam. using demographic model selection.</title>
        <authorList>
            <person name="Kioukis A."/>
            <person name="Michalopoulou V.A."/>
            <person name="Briers L."/>
            <person name="Pirintsos S."/>
            <person name="Studholme D.J."/>
            <person name="Pavlidis P."/>
            <person name="Sarris P.F."/>
        </authorList>
    </citation>
    <scope>NUCLEOTIDE SEQUENCE [LARGE SCALE GENOMIC DNA]</scope>
    <source>
        <strain evidence="2">cv. PFS-1207/04</strain>
    </source>
</reference>
<dbReference type="Proteomes" id="UP000266723">
    <property type="component" value="Unassembled WGS sequence"/>
</dbReference>
<name>A0ABQ7DYI6_BRACR</name>
<sequence>MHTIDGMHMKGAQAGEDNKLKRVLQFTIYTPKVGLLEGGNAKKLASAVCLNYEEHGEMRDLDEIIEEGATKYHEHMLMDEDDSLGDELAVVSHVRQTNATSQNSLQVDESIDLGENNPNMLMNENDGSSIAHVPLIKHIKNSGNQYSLLEFKQKKQSFSMEAHLGLVLVLREDMSGDNTQRRRGEGSRLRKLQMVTTTHDKTLVDSQKPPNLHL</sequence>